<keyword evidence="1" id="KW-0732">Signal</keyword>
<organism evidence="2 3">
    <name type="scientific">Hermetia illucens</name>
    <name type="common">Black soldier fly</name>
    <dbReference type="NCBI Taxonomy" id="343691"/>
    <lineage>
        <taxon>Eukaryota</taxon>
        <taxon>Metazoa</taxon>
        <taxon>Ecdysozoa</taxon>
        <taxon>Arthropoda</taxon>
        <taxon>Hexapoda</taxon>
        <taxon>Insecta</taxon>
        <taxon>Pterygota</taxon>
        <taxon>Neoptera</taxon>
        <taxon>Endopterygota</taxon>
        <taxon>Diptera</taxon>
        <taxon>Brachycera</taxon>
        <taxon>Stratiomyomorpha</taxon>
        <taxon>Stratiomyidae</taxon>
        <taxon>Hermetiinae</taxon>
        <taxon>Hermetia</taxon>
    </lineage>
</organism>
<dbReference type="InParanoid" id="A0A7R8UBU9"/>
<dbReference type="EMBL" id="LR899009">
    <property type="protein sequence ID" value="CAD7077897.1"/>
    <property type="molecule type" value="Genomic_DNA"/>
</dbReference>
<dbReference type="Proteomes" id="UP000594454">
    <property type="component" value="Chromosome 1"/>
</dbReference>
<feature type="signal peptide" evidence="1">
    <location>
        <begin position="1"/>
        <end position="16"/>
    </location>
</feature>
<dbReference type="InterPro" id="IPR010512">
    <property type="entry name" value="DUF1091"/>
</dbReference>
<dbReference type="PANTHER" id="PTHR20898:SF0">
    <property type="entry name" value="DAEDALUS ON 3-RELATED"/>
    <property type="match status" value="1"/>
</dbReference>
<proteinExistence type="predicted"/>
<feature type="chain" id="PRO_5031352050" description="MD-2-related lipid-recognition domain-containing protein" evidence="1">
    <location>
        <begin position="17"/>
        <end position="181"/>
    </location>
</feature>
<name>A0A7R8UBU9_HERIL</name>
<dbReference type="Pfam" id="PF06477">
    <property type="entry name" value="DUF1091"/>
    <property type="match status" value="1"/>
</dbReference>
<gene>
    <name evidence="2" type="ORF">HERILL_LOCUS1198</name>
</gene>
<evidence type="ECO:0008006" key="4">
    <source>
        <dbReference type="Google" id="ProtNLM"/>
    </source>
</evidence>
<sequence length="181" mass="20992">MRSWIILGCLIQIVLSAERKNLNSIKITNVECIPNDEWFNDTKCILKPLKNRSILIQGRTFAKKPVKTLKVHIEIHRWYSGFRPYLVNFWSDFCDIISKPEKMNALMKPFYNLITTYSNLRGPCPIEGLIEISPAVPELPVIPSLLVTGTYRCVLTFVEKDLDQWIYTFRVKAEVTSALRE</sequence>
<accession>A0A7R8UBU9</accession>
<evidence type="ECO:0000313" key="3">
    <source>
        <dbReference type="Proteomes" id="UP000594454"/>
    </source>
</evidence>
<dbReference type="PANTHER" id="PTHR20898">
    <property type="entry name" value="DAEDALUS ON 3-RELATED-RELATED"/>
    <property type="match status" value="1"/>
</dbReference>
<dbReference type="AlphaFoldDB" id="A0A7R8UBU9"/>
<protein>
    <recommendedName>
        <fullName evidence="4">MD-2-related lipid-recognition domain-containing protein</fullName>
    </recommendedName>
</protein>
<dbReference type="OrthoDB" id="7727171at2759"/>
<evidence type="ECO:0000313" key="2">
    <source>
        <dbReference type="EMBL" id="CAD7077897.1"/>
    </source>
</evidence>
<keyword evidence="3" id="KW-1185">Reference proteome</keyword>
<reference evidence="2 3" key="1">
    <citation type="submission" date="2020-11" db="EMBL/GenBank/DDBJ databases">
        <authorList>
            <person name="Wallbank WR R."/>
            <person name="Pardo Diaz C."/>
            <person name="Kozak K."/>
            <person name="Martin S."/>
            <person name="Jiggins C."/>
            <person name="Moest M."/>
            <person name="Warren A I."/>
            <person name="Generalovic N T."/>
            <person name="Byers J.R.P. K."/>
            <person name="Montejo-Kovacevich G."/>
            <person name="Yen C E."/>
        </authorList>
    </citation>
    <scope>NUCLEOTIDE SEQUENCE [LARGE SCALE GENOMIC DNA]</scope>
</reference>
<evidence type="ECO:0000256" key="1">
    <source>
        <dbReference type="SAM" id="SignalP"/>
    </source>
</evidence>